<feature type="transmembrane region" description="Helical" evidence="1">
    <location>
        <begin position="177"/>
        <end position="198"/>
    </location>
</feature>
<keyword evidence="3" id="KW-1185">Reference proteome</keyword>
<dbReference type="Proteomes" id="UP000037405">
    <property type="component" value="Unassembled WGS sequence"/>
</dbReference>
<dbReference type="InterPro" id="IPR012507">
    <property type="entry name" value="YibE_F"/>
</dbReference>
<feature type="transmembrane region" description="Helical" evidence="1">
    <location>
        <begin position="129"/>
        <end position="146"/>
    </location>
</feature>
<feature type="transmembrane region" description="Helical" evidence="1">
    <location>
        <begin position="307"/>
        <end position="325"/>
    </location>
</feature>
<dbReference type="Pfam" id="PF07907">
    <property type="entry name" value="YibE_F"/>
    <property type="match status" value="1"/>
</dbReference>
<protein>
    <submittedName>
        <fullName evidence="2">YibE/F-like family protein</fullName>
    </submittedName>
</protein>
<feature type="transmembrane region" description="Helical" evidence="1">
    <location>
        <begin position="205"/>
        <end position="227"/>
    </location>
</feature>
<proteinExistence type="predicted"/>
<sequence length="374" mass="41158">MNRKKQINLKKWLLYIALIVLCITSIYFVHHNENYYNRPIAEVTDVKVTGTRDITDPNGNKDRLHEQEVHATVKNGPEKGKEILLSNTFSTSKAYDQEYKPGNDLFVSINEPDGQGQLKGSIDDVKRDTSLIIIAWVFIFLMVLVGKRQGFYSLGTLCINAVILSFALDAYLSNDRIGLLAACGLAVVLFSSISLLLVNGFNRKTYAAVISTLVATFVTLVISFIVIKSTAANGLRYEEMQFLTRPTETVFMAGILVGCLGAIMDVAITLSSSIFTLYEKDPSISTKVLKEAGLEIGRDIMGTMTNIMFFVYISGAMPMLILYFKNASPLGFTLSMNLSLELARALTGGIGIVLAIPIGIAVSIYFVNKRRAVS</sequence>
<dbReference type="RefSeq" id="WP_053427010.1">
    <property type="nucleotide sequence ID" value="NZ_JAUKEF010000001.1"/>
</dbReference>
<feature type="transmembrane region" description="Helical" evidence="1">
    <location>
        <begin position="345"/>
        <end position="367"/>
    </location>
</feature>
<evidence type="ECO:0000313" key="3">
    <source>
        <dbReference type="Proteomes" id="UP000037405"/>
    </source>
</evidence>
<organism evidence="2 3">
    <name type="scientific">Rossellomorea marisflavi</name>
    <dbReference type="NCBI Taxonomy" id="189381"/>
    <lineage>
        <taxon>Bacteria</taxon>
        <taxon>Bacillati</taxon>
        <taxon>Bacillota</taxon>
        <taxon>Bacilli</taxon>
        <taxon>Bacillales</taxon>
        <taxon>Bacillaceae</taxon>
        <taxon>Rossellomorea</taxon>
    </lineage>
</organism>
<name>A0A0M0GPV4_9BACI</name>
<evidence type="ECO:0000313" key="2">
    <source>
        <dbReference type="EMBL" id="KON91818.1"/>
    </source>
</evidence>
<keyword evidence="1" id="KW-0472">Membrane</keyword>
<dbReference type="PANTHER" id="PTHR41771:SF1">
    <property type="entry name" value="MEMBRANE PROTEIN"/>
    <property type="match status" value="1"/>
</dbReference>
<keyword evidence="1" id="KW-0812">Transmembrane</keyword>
<reference evidence="3" key="1">
    <citation type="submission" date="2015-07" db="EMBL/GenBank/DDBJ databases">
        <title>Fjat-14235 jcm11544.</title>
        <authorList>
            <person name="Liu B."/>
            <person name="Wang J."/>
            <person name="Zhu Y."/>
            <person name="Liu G."/>
            <person name="Chen Q."/>
            <person name="Chen Z."/>
            <person name="Lan J."/>
            <person name="Che J."/>
            <person name="Ge C."/>
            <person name="Shi H."/>
            <person name="Pan Z."/>
            <person name="Liu X."/>
        </authorList>
    </citation>
    <scope>NUCLEOTIDE SEQUENCE [LARGE SCALE GENOMIC DNA]</scope>
    <source>
        <strain evidence="3">JCM 11544</strain>
    </source>
</reference>
<dbReference type="AlphaFoldDB" id="A0A0M0GPV4"/>
<dbReference type="OrthoDB" id="5753718at2"/>
<comment type="caution">
    <text evidence="2">The sequence shown here is derived from an EMBL/GenBank/DDBJ whole genome shotgun (WGS) entry which is preliminary data.</text>
</comment>
<feature type="transmembrane region" description="Helical" evidence="1">
    <location>
        <begin position="250"/>
        <end position="278"/>
    </location>
</feature>
<keyword evidence="1" id="KW-1133">Transmembrane helix</keyword>
<gene>
    <name evidence="2" type="ORF">AF331_04845</name>
</gene>
<dbReference type="EMBL" id="LGUE01000001">
    <property type="protein sequence ID" value="KON91818.1"/>
    <property type="molecule type" value="Genomic_DNA"/>
</dbReference>
<dbReference type="PANTHER" id="PTHR41771">
    <property type="entry name" value="MEMBRANE PROTEIN-RELATED"/>
    <property type="match status" value="1"/>
</dbReference>
<feature type="transmembrane region" description="Helical" evidence="1">
    <location>
        <begin position="151"/>
        <end position="171"/>
    </location>
</feature>
<feature type="transmembrane region" description="Helical" evidence="1">
    <location>
        <begin position="12"/>
        <end position="29"/>
    </location>
</feature>
<evidence type="ECO:0000256" key="1">
    <source>
        <dbReference type="SAM" id="Phobius"/>
    </source>
</evidence>
<dbReference type="STRING" id="189381.GCA_900166615_03323"/>
<dbReference type="PATRIC" id="fig|189381.12.peg.1091"/>
<accession>A0A0M0GPV4</accession>